<evidence type="ECO:0000256" key="1">
    <source>
        <dbReference type="SAM" id="MobiDB-lite"/>
    </source>
</evidence>
<gene>
    <name evidence="2" type="ORF">SAMN06295879_1015</name>
</gene>
<dbReference type="Proteomes" id="UP000189735">
    <property type="component" value="Unassembled WGS sequence"/>
</dbReference>
<feature type="compositionally biased region" description="Basic and acidic residues" evidence="1">
    <location>
        <begin position="11"/>
        <end position="26"/>
    </location>
</feature>
<sequence length="88" mass="9788">MNSGASPSASRQHERDGQKESVETLTRRAHSNMEAGGIKFSSATVSRLIRDYLRKSRTASIPDFDAWFMPHVDPTGETAVHNLMRGSR</sequence>
<proteinExistence type="predicted"/>
<evidence type="ECO:0000313" key="2">
    <source>
        <dbReference type="EMBL" id="SKA86977.1"/>
    </source>
</evidence>
<accession>A0A1T4XC44</accession>
<feature type="region of interest" description="Disordered" evidence="1">
    <location>
        <begin position="1"/>
        <end position="37"/>
    </location>
</feature>
<organism evidence="2 3">
    <name type="scientific">Agreia bicolorata</name>
    <dbReference type="NCBI Taxonomy" id="110935"/>
    <lineage>
        <taxon>Bacteria</taxon>
        <taxon>Bacillati</taxon>
        <taxon>Actinomycetota</taxon>
        <taxon>Actinomycetes</taxon>
        <taxon>Micrococcales</taxon>
        <taxon>Microbacteriaceae</taxon>
        <taxon>Agreia</taxon>
    </lineage>
</organism>
<name>A0A1T4XC44_9MICO</name>
<dbReference type="AlphaFoldDB" id="A0A1T4XC44"/>
<reference evidence="3" key="1">
    <citation type="submission" date="2017-02" db="EMBL/GenBank/DDBJ databases">
        <authorList>
            <person name="Varghese N."/>
            <person name="Submissions S."/>
        </authorList>
    </citation>
    <scope>NUCLEOTIDE SEQUENCE [LARGE SCALE GENOMIC DNA]</scope>
    <source>
        <strain evidence="3">VKM Ac-2052</strain>
    </source>
</reference>
<protein>
    <submittedName>
        <fullName evidence="2">Uncharacterized protein</fullName>
    </submittedName>
</protein>
<feature type="compositionally biased region" description="Polar residues" evidence="1">
    <location>
        <begin position="1"/>
        <end position="10"/>
    </location>
</feature>
<evidence type="ECO:0000313" key="3">
    <source>
        <dbReference type="Proteomes" id="UP000189735"/>
    </source>
</evidence>
<dbReference type="EMBL" id="FUYG01000002">
    <property type="protein sequence ID" value="SKA86977.1"/>
    <property type="molecule type" value="Genomic_DNA"/>
</dbReference>